<name>A0A834B7Y0_9CHIR</name>
<dbReference type="AlphaFoldDB" id="A0A834B7Y0"/>
<gene>
    <name evidence="1" type="ORF">HJG60_009638</name>
</gene>
<proteinExistence type="predicted"/>
<sequence>MTLKCYHMPPTPRTLPCCPPPQGCGSRRDRCRRSLSASTSPAIWGHALANEGVSRSPERQVAGRRVVLPAALPPRPPTGCGHTPLPPSVRPCPCQEMGLWGPYIEGPGIGLTVYVAPVSGAGDRCRQLQKGVCSSPEGTAREGVGATEVWTPGNAAGTHPNRRLGKFLECSAPPFPHLQRGKSRVAEDTAGCPAQAWPRDHPWVARGGGAVWSS</sequence>
<evidence type="ECO:0000313" key="2">
    <source>
        <dbReference type="Proteomes" id="UP000664940"/>
    </source>
</evidence>
<dbReference type="EMBL" id="JABVXQ010000002">
    <property type="protein sequence ID" value="KAF6125087.1"/>
    <property type="molecule type" value="Genomic_DNA"/>
</dbReference>
<evidence type="ECO:0000313" key="1">
    <source>
        <dbReference type="EMBL" id="KAF6125087.1"/>
    </source>
</evidence>
<accession>A0A834B7Y0</accession>
<organism evidence="1 2">
    <name type="scientific">Phyllostomus discolor</name>
    <name type="common">pale spear-nosed bat</name>
    <dbReference type="NCBI Taxonomy" id="89673"/>
    <lineage>
        <taxon>Eukaryota</taxon>
        <taxon>Metazoa</taxon>
        <taxon>Chordata</taxon>
        <taxon>Craniata</taxon>
        <taxon>Vertebrata</taxon>
        <taxon>Euteleostomi</taxon>
        <taxon>Mammalia</taxon>
        <taxon>Eutheria</taxon>
        <taxon>Laurasiatheria</taxon>
        <taxon>Chiroptera</taxon>
        <taxon>Yangochiroptera</taxon>
        <taxon>Phyllostomidae</taxon>
        <taxon>Phyllostominae</taxon>
        <taxon>Phyllostomus</taxon>
    </lineage>
</organism>
<protein>
    <submittedName>
        <fullName evidence="1">Uncharacterized protein</fullName>
    </submittedName>
</protein>
<comment type="caution">
    <text evidence="1">The sequence shown here is derived from an EMBL/GenBank/DDBJ whole genome shotgun (WGS) entry which is preliminary data.</text>
</comment>
<reference evidence="1 2" key="1">
    <citation type="journal article" date="2020" name="Nature">
        <title>Six reference-quality genomes reveal evolution of bat adaptations.</title>
        <authorList>
            <person name="Jebb D."/>
            <person name="Huang Z."/>
            <person name="Pippel M."/>
            <person name="Hughes G.M."/>
            <person name="Lavrichenko K."/>
            <person name="Devanna P."/>
            <person name="Winkler S."/>
            <person name="Jermiin L.S."/>
            <person name="Skirmuntt E.C."/>
            <person name="Katzourakis A."/>
            <person name="Burkitt-Gray L."/>
            <person name="Ray D.A."/>
            <person name="Sullivan K.A.M."/>
            <person name="Roscito J.G."/>
            <person name="Kirilenko B.M."/>
            <person name="Davalos L.M."/>
            <person name="Corthals A.P."/>
            <person name="Power M.L."/>
            <person name="Jones G."/>
            <person name="Ransome R.D."/>
            <person name="Dechmann D.K.N."/>
            <person name="Locatelli A.G."/>
            <person name="Puechmaille S.J."/>
            <person name="Fedrigo O."/>
            <person name="Jarvis E.D."/>
            <person name="Hiller M."/>
            <person name="Vernes S.C."/>
            <person name="Myers E.W."/>
            <person name="Teeling E.C."/>
        </authorList>
    </citation>
    <scope>NUCLEOTIDE SEQUENCE [LARGE SCALE GENOMIC DNA]</scope>
    <source>
        <strain evidence="1">Bat1K_MPI-CBG_1</strain>
    </source>
</reference>
<dbReference type="Proteomes" id="UP000664940">
    <property type="component" value="Unassembled WGS sequence"/>
</dbReference>